<proteinExistence type="inferred from homology"/>
<gene>
    <name evidence="13" type="ORF">ACFQ3F_14455</name>
</gene>
<reference evidence="14" key="1">
    <citation type="journal article" date="2019" name="Int. J. Syst. Evol. Microbiol.">
        <title>The Global Catalogue of Microorganisms (GCM) 10K type strain sequencing project: providing services to taxonomists for standard genome sequencing and annotation.</title>
        <authorList>
            <consortium name="The Broad Institute Genomics Platform"/>
            <consortium name="The Broad Institute Genome Sequencing Center for Infectious Disease"/>
            <person name="Wu L."/>
            <person name="Ma J."/>
        </authorList>
    </citation>
    <scope>NUCLEOTIDE SEQUENCE [LARGE SCALE GENOMIC DNA]</scope>
    <source>
        <strain evidence="14">CCUG 52478</strain>
    </source>
</reference>
<evidence type="ECO:0000259" key="11">
    <source>
        <dbReference type="Pfam" id="PF02868"/>
    </source>
</evidence>
<evidence type="ECO:0000256" key="5">
    <source>
        <dbReference type="ARBA" id="ARBA00022801"/>
    </source>
</evidence>
<dbReference type="Pfam" id="PF02868">
    <property type="entry name" value="Peptidase_M4_C"/>
    <property type="match status" value="1"/>
</dbReference>
<evidence type="ECO:0000256" key="4">
    <source>
        <dbReference type="ARBA" id="ARBA00022729"/>
    </source>
</evidence>
<evidence type="ECO:0000256" key="2">
    <source>
        <dbReference type="ARBA" id="ARBA00022670"/>
    </source>
</evidence>
<keyword evidence="6" id="KW-0862">Zinc</keyword>
<keyword evidence="14" id="KW-1185">Reference proteome</keyword>
<feature type="chain" id="PRO_5047226704" evidence="8">
    <location>
        <begin position="33"/>
        <end position="1057"/>
    </location>
</feature>
<protein>
    <submittedName>
        <fullName evidence="13">M4 family metallopeptidase</fullName>
    </submittedName>
</protein>
<feature type="signal peptide" evidence="8">
    <location>
        <begin position="1"/>
        <end position="32"/>
    </location>
</feature>
<dbReference type="InterPro" id="IPR027268">
    <property type="entry name" value="Peptidase_M4/M1_CTD_sf"/>
</dbReference>
<dbReference type="Proteomes" id="UP001597229">
    <property type="component" value="Unassembled WGS sequence"/>
</dbReference>
<keyword evidence="2" id="KW-0645">Protease</keyword>
<evidence type="ECO:0000313" key="14">
    <source>
        <dbReference type="Proteomes" id="UP001597229"/>
    </source>
</evidence>
<sequence length="1057" mass="110324">MRLNLSGHVRKGLGLSLAGAALAVVPTASVDAAPPDPSLIQQMRNEADGHVTVTTSPATDRVSFVSATQDLYPTEQSGRTASGAAAKADGYVAKYAKAFGASSAQLKRASVTTSPSGFTVDFAQSYQGVPVFGAKLRAHVDSQGDLTSVTGYVAPGVDVGVTPRLDRDAAIAKAIRFASQAPAGAGEAGTGKVKASSLSATKAELMVYRMGAIQGVQGRNLLAWVVEVTDGKLVRETDVIDARTGKPVNRYSMIAHDLTRELHEESIDSGPVWSEGDAFPGGLDQDQQNEVQGTGEAYWLFKNSFGRDSYDGKGSKMVTVNNDPTIDCPNANWNGKSTNYCSGVSSDDTVAHEWGHAYTEYTSGLLYQWQPGAMNEAYSDIWGETVDMLNNRFNDPDEVTHRTDGNCSKGTRGDIAVVISAPVGTCTAAPAAFGPIISHVSGDLVVGKDAVETDGGDVVGTDTDGCSPFDNAADLDGKFVYVDRGLCAFATKMANAEDAGAIGIIFGNNRAGVSSVAGNSTLYGAMVTTADGTKIKAAAGPLTITMDDAVTDPRDDSYRWLSGEDDPAFGGAIRDMWNPTCYGDPGKVSDEEYACDTGDNGGVHTNSGVVNHTYALLVDGGTYNGVTVPAIGLDKAANIFWHTQTSYLTATSGFAELADGLEASCADLKGNATLKKLTVGAGPTGGGPADAGVMPAITADDCAAVAKVADATQLRVEPVQCNFRPMFKRGTIGCGEGTVTKKLWSEDFEGGLPATWTKSHDAANAFFEPTVTTKLPVVTEGGTQHRGGSSVLYFDDKGPDGDGSFGSCNNDADDYSSRVSMATPTLTVPDGDLPRFSFDHYVASEVEFDGGNVKVSVNGDPYEIVPDQAWIYNGPGGQFQSSATNTSPMAGEVAFTGTDGGQPTGAWGSSVIDLAEIAQPGDTVSFRFDFGMDGCNGIDGWYVDNVALSICDAPVVTPPTPVPAVVVPTAVAKKGIVKIKVKVAGGVTPTGKVTVKIKGKSYTGTVVNGVVTIKAKKQLAKLWRQHRRTVNAIVRYPGDAKVEAFSGTVVIKLKGRQ</sequence>
<feature type="domain" description="Peptidase M4 C-terminal" evidence="11">
    <location>
        <begin position="555"/>
        <end position="673"/>
    </location>
</feature>
<dbReference type="PANTHER" id="PTHR33794">
    <property type="entry name" value="BACILLOLYSIN"/>
    <property type="match status" value="1"/>
</dbReference>
<dbReference type="Pfam" id="PF07504">
    <property type="entry name" value="FTP"/>
    <property type="match status" value="1"/>
</dbReference>
<dbReference type="PANTHER" id="PTHR33794:SF1">
    <property type="entry name" value="BACILLOLYSIN"/>
    <property type="match status" value="1"/>
</dbReference>
<dbReference type="Gene3D" id="2.60.120.200">
    <property type="match status" value="1"/>
</dbReference>
<keyword evidence="4 8" id="KW-0732">Signal</keyword>
<evidence type="ECO:0000259" key="9">
    <source>
        <dbReference type="Pfam" id="PF01447"/>
    </source>
</evidence>
<feature type="domain" description="FTP" evidence="12">
    <location>
        <begin position="105"/>
        <end position="151"/>
    </location>
</feature>
<keyword evidence="7" id="KW-0482">Metalloprotease</keyword>
<dbReference type="InterPro" id="IPR011096">
    <property type="entry name" value="FTP_domain"/>
</dbReference>
<evidence type="ECO:0000259" key="12">
    <source>
        <dbReference type="Pfam" id="PF07504"/>
    </source>
</evidence>
<evidence type="ECO:0000259" key="10">
    <source>
        <dbReference type="Pfam" id="PF02225"/>
    </source>
</evidence>
<dbReference type="Gene3D" id="1.10.390.10">
    <property type="entry name" value="Neutral Protease Domain 2"/>
    <property type="match status" value="2"/>
</dbReference>
<dbReference type="InterPro" id="IPR023612">
    <property type="entry name" value="Peptidase_M4"/>
</dbReference>
<organism evidence="13 14">
    <name type="scientific">Nocardioides ginsengisoli</name>
    <dbReference type="NCBI Taxonomy" id="363868"/>
    <lineage>
        <taxon>Bacteria</taxon>
        <taxon>Bacillati</taxon>
        <taxon>Actinomycetota</taxon>
        <taxon>Actinomycetes</taxon>
        <taxon>Propionibacteriales</taxon>
        <taxon>Nocardioidaceae</taxon>
        <taxon>Nocardioides</taxon>
    </lineage>
</organism>
<feature type="domain" description="Peptidase M4" evidence="9">
    <location>
        <begin position="285"/>
        <end position="360"/>
    </location>
</feature>
<dbReference type="RefSeq" id="WP_367921987.1">
    <property type="nucleotide sequence ID" value="NZ_BAABAC010000049.1"/>
</dbReference>
<comment type="caution">
    <text evidence="13">The sequence shown here is derived from an EMBL/GenBank/DDBJ whole genome shotgun (WGS) entry which is preliminary data.</text>
</comment>
<evidence type="ECO:0000256" key="6">
    <source>
        <dbReference type="ARBA" id="ARBA00022833"/>
    </source>
</evidence>
<keyword evidence="5" id="KW-0378">Hydrolase</keyword>
<dbReference type="PRINTS" id="PR00730">
    <property type="entry name" value="THERMOLYSIN"/>
</dbReference>
<keyword evidence="3" id="KW-0479">Metal-binding</keyword>
<dbReference type="InterPro" id="IPR013856">
    <property type="entry name" value="Peptidase_M4_domain"/>
</dbReference>
<feature type="domain" description="PA" evidence="10">
    <location>
        <begin position="456"/>
        <end position="535"/>
    </location>
</feature>
<evidence type="ECO:0000256" key="7">
    <source>
        <dbReference type="ARBA" id="ARBA00023049"/>
    </source>
</evidence>
<dbReference type="Gene3D" id="3.10.450.490">
    <property type="match status" value="1"/>
</dbReference>
<evidence type="ECO:0000256" key="8">
    <source>
        <dbReference type="SAM" id="SignalP"/>
    </source>
</evidence>
<dbReference type="InterPro" id="IPR050728">
    <property type="entry name" value="Zinc_Metalloprotease_M4"/>
</dbReference>
<name>A0ABW3W3L5_9ACTN</name>
<dbReference type="SUPFAM" id="SSF52025">
    <property type="entry name" value="PA domain"/>
    <property type="match status" value="1"/>
</dbReference>
<evidence type="ECO:0000313" key="13">
    <source>
        <dbReference type="EMBL" id="MFD1248999.1"/>
    </source>
</evidence>
<dbReference type="Gene3D" id="3.10.170.10">
    <property type="match status" value="1"/>
</dbReference>
<comment type="similarity">
    <text evidence="1">Belongs to the peptidase M4 family.</text>
</comment>
<dbReference type="CDD" id="cd04818">
    <property type="entry name" value="PA_subtilisin_1"/>
    <property type="match status" value="1"/>
</dbReference>
<dbReference type="Pfam" id="PF01447">
    <property type="entry name" value="Peptidase_M4"/>
    <property type="match status" value="1"/>
</dbReference>
<dbReference type="EMBL" id="JBHTLX010000020">
    <property type="protein sequence ID" value="MFD1248999.1"/>
    <property type="molecule type" value="Genomic_DNA"/>
</dbReference>
<dbReference type="InterPro" id="IPR003137">
    <property type="entry name" value="PA_domain"/>
</dbReference>
<dbReference type="SUPFAM" id="SSF55486">
    <property type="entry name" value="Metalloproteases ('zincins'), catalytic domain"/>
    <property type="match status" value="1"/>
</dbReference>
<dbReference type="Pfam" id="PF02225">
    <property type="entry name" value="PA"/>
    <property type="match status" value="1"/>
</dbReference>
<dbReference type="InterPro" id="IPR046450">
    <property type="entry name" value="PA_dom_sf"/>
</dbReference>
<evidence type="ECO:0000256" key="1">
    <source>
        <dbReference type="ARBA" id="ARBA00009388"/>
    </source>
</evidence>
<dbReference type="InterPro" id="IPR001570">
    <property type="entry name" value="Peptidase_M4_C_domain"/>
</dbReference>
<accession>A0ABW3W3L5</accession>
<evidence type="ECO:0000256" key="3">
    <source>
        <dbReference type="ARBA" id="ARBA00022723"/>
    </source>
</evidence>